<dbReference type="Pfam" id="PF07690">
    <property type="entry name" value="MFS_1"/>
    <property type="match status" value="1"/>
</dbReference>
<keyword evidence="4 7" id="KW-0812">Transmembrane</keyword>
<feature type="domain" description="Major facilitator superfamily (MFS) profile" evidence="8">
    <location>
        <begin position="1"/>
        <end position="150"/>
    </location>
</feature>
<evidence type="ECO:0000256" key="7">
    <source>
        <dbReference type="SAM" id="Phobius"/>
    </source>
</evidence>
<keyword evidence="10" id="KW-1185">Reference proteome</keyword>
<evidence type="ECO:0000256" key="1">
    <source>
        <dbReference type="ARBA" id="ARBA00004651"/>
    </source>
</evidence>
<evidence type="ECO:0000256" key="6">
    <source>
        <dbReference type="ARBA" id="ARBA00023136"/>
    </source>
</evidence>
<evidence type="ECO:0000256" key="5">
    <source>
        <dbReference type="ARBA" id="ARBA00022989"/>
    </source>
</evidence>
<name>A0A511ZNE5_9BACI</name>
<dbReference type="GO" id="GO:0022857">
    <property type="term" value="F:transmembrane transporter activity"/>
    <property type="evidence" value="ECO:0007669"/>
    <property type="project" value="InterPro"/>
</dbReference>
<organism evidence="9 10">
    <name type="scientific">Oceanobacillus sojae</name>
    <dbReference type="NCBI Taxonomy" id="582851"/>
    <lineage>
        <taxon>Bacteria</taxon>
        <taxon>Bacillati</taxon>
        <taxon>Bacillota</taxon>
        <taxon>Bacilli</taxon>
        <taxon>Bacillales</taxon>
        <taxon>Bacillaceae</taxon>
        <taxon>Oceanobacillus</taxon>
    </lineage>
</organism>
<reference evidence="9 10" key="1">
    <citation type="submission" date="2019-07" db="EMBL/GenBank/DDBJ databases">
        <title>Whole genome shotgun sequence of Oceanobacillus sojae NBRC 105379.</title>
        <authorList>
            <person name="Hosoyama A."/>
            <person name="Uohara A."/>
            <person name="Ohji S."/>
            <person name="Ichikawa N."/>
        </authorList>
    </citation>
    <scope>NUCLEOTIDE SEQUENCE [LARGE SCALE GENOMIC DNA]</scope>
    <source>
        <strain evidence="9 10">NBRC 105379</strain>
    </source>
</reference>
<feature type="transmembrane region" description="Helical" evidence="7">
    <location>
        <begin position="128"/>
        <end position="148"/>
    </location>
</feature>
<sequence length="189" mass="21029">MTGSPLAVSILYILMPLAAMFTNFWAGSFIDHLNQKHLMIGLDLFRTGLIFVLPFLDSLLVIYIIVFGINVASAMFEPTSVVYMTKLVPKGNRQRFNALRNFINSCVFILGPSIAGALFMVGSPALAIFTNAGALCISAIIILFLPNLHEQSQINGRINMQSVIQDWKKILKYGADHKYIILIYICLVE</sequence>
<dbReference type="GO" id="GO:0005886">
    <property type="term" value="C:plasma membrane"/>
    <property type="evidence" value="ECO:0007669"/>
    <property type="project" value="UniProtKB-SubCell"/>
</dbReference>
<dbReference type="InterPro" id="IPR020846">
    <property type="entry name" value="MFS_dom"/>
</dbReference>
<evidence type="ECO:0000256" key="4">
    <source>
        <dbReference type="ARBA" id="ARBA00022692"/>
    </source>
</evidence>
<feature type="transmembrane region" description="Helical" evidence="7">
    <location>
        <begin position="6"/>
        <end position="26"/>
    </location>
</feature>
<evidence type="ECO:0000313" key="9">
    <source>
        <dbReference type="EMBL" id="GEN88970.1"/>
    </source>
</evidence>
<feature type="transmembrane region" description="Helical" evidence="7">
    <location>
        <begin position="102"/>
        <end position="122"/>
    </location>
</feature>
<dbReference type="Proteomes" id="UP000321558">
    <property type="component" value="Unassembled WGS sequence"/>
</dbReference>
<dbReference type="PANTHER" id="PTHR43266:SF2">
    <property type="entry name" value="MAJOR FACILITATOR SUPERFAMILY (MFS) PROFILE DOMAIN-CONTAINING PROTEIN"/>
    <property type="match status" value="1"/>
</dbReference>
<comment type="caution">
    <text evidence="9">The sequence shown here is derived from an EMBL/GenBank/DDBJ whole genome shotgun (WGS) entry which is preliminary data.</text>
</comment>
<dbReference type="InterPro" id="IPR011701">
    <property type="entry name" value="MFS"/>
</dbReference>
<dbReference type="EMBL" id="BJYM01000017">
    <property type="protein sequence ID" value="GEN88970.1"/>
    <property type="molecule type" value="Genomic_DNA"/>
</dbReference>
<dbReference type="SUPFAM" id="SSF103473">
    <property type="entry name" value="MFS general substrate transporter"/>
    <property type="match status" value="1"/>
</dbReference>
<evidence type="ECO:0000256" key="3">
    <source>
        <dbReference type="ARBA" id="ARBA00022475"/>
    </source>
</evidence>
<evidence type="ECO:0000259" key="8">
    <source>
        <dbReference type="PROSITE" id="PS50850"/>
    </source>
</evidence>
<keyword evidence="2" id="KW-0813">Transport</keyword>
<protein>
    <recommendedName>
        <fullName evidence="8">Major facilitator superfamily (MFS) profile domain-containing protein</fullName>
    </recommendedName>
</protein>
<dbReference type="Gene3D" id="1.20.1250.20">
    <property type="entry name" value="MFS general substrate transporter like domains"/>
    <property type="match status" value="1"/>
</dbReference>
<dbReference type="AlphaFoldDB" id="A0A511ZNE5"/>
<keyword evidence="3" id="KW-1003">Cell membrane</keyword>
<dbReference type="InterPro" id="IPR036259">
    <property type="entry name" value="MFS_trans_sf"/>
</dbReference>
<evidence type="ECO:0000256" key="2">
    <source>
        <dbReference type="ARBA" id="ARBA00022448"/>
    </source>
</evidence>
<evidence type="ECO:0000313" key="10">
    <source>
        <dbReference type="Proteomes" id="UP000321558"/>
    </source>
</evidence>
<proteinExistence type="predicted"/>
<keyword evidence="6 7" id="KW-0472">Membrane</keyword>
<accession>A0A511ZNE5</accession>
<dbReference type="RefSeq" id="WP_246145216.1">
    <property type="nucleotide sequence ID" value="NZ_BJYM01000017.1"/>
</dbReference>
<comment type="subcellular location">
    <subcellularLocation>
        <location evidence="1">Cell membrane</location>
        <topology evidence="1">Multi-pass membrane protein</topology>
    </subcellularLocation>
</comment>
<gene>
    <name evidence="9" type="ORF">OSO01_37090</name>
</gene>
<dbReference type="PROSITE" id="PS50850">
    <property type="entry name" value="MFS"/>
    <property type="match status" value="1"/>
</dbReference>
<keyword evidence="5 7" id="KW-1133">Transmembrane helix</keyword>
<dbReference type="PANTHER" id="PTHR43266">
    <property type="entry name" value="MACROLIDE-EFFLUX PROTEIN"/>
    <property type="match status" value="1"/>
</dbReference>